<evidence type="ECO:0000256" key="1">
    <source>
        <dbReference type="ARBA" id="ARBA00022801"/>
    </source>
</evidence>
<comment type="caution">
    <text evidence="5">The sequence shown here is derived from an EMBL/GenBank/DDBJ whole genome shotgun (WGS) entry which is preliminary data.</text>
</comment>
<reference evidence="5" key="1">
    <citation type="submission" date="2019-11" db="EMBL/GenBank/DDBJ databases">
        <title>Description of new Acetobacter species.</title>
        <authorList>
            <person name="Cleenwerck I."/>
            <person name="Sombolestani A.S."/>
        </authorList>
    </citation>
    <scope>NUCLEOTIDE SEQUENCE</scope>
    <source>
        <strain evidence="5">LMG 1626</strain>
    </source>
</reference>
<dbReference type="GO" id="GO:0052689">
    <property type="term" value="F:carboxylic ester hydrolase activity"/>
    <property type="evidence" value="ECO:0007669"/>
    <property type="project" value="UniProtKB-ARBA"/>
</dbReference>
<feature type="signal peptide" evidence="3">
    <location>
        <begin position="1"/>
        <end position="22"/>
    </location>
</feature>
<sequence>MKWNDVLIVAGVLAVAIPQAHAAKSFVTSHEESQTPDTHAPMDETVFRIPVEDGTPLEATLLVPHGAKKPLPLAIVSGGASGVSEDARGKRDRYDYLSGYFLARGYAVLRPMPRGFGGSGGHIITGGCDLASVGWSDAQDIRTVIQTVLEQRSELDGTRIVTAGISFGGWVQMAFGTTPLPGMKAQLLFYPLMHESDCHDDGQSLVEGARVFGERSELPTLWIQGENDSKAPTDVWQAMFAAYHDGNDKAELLDIKKFGNDSHAMLLDAHGLKPWQDKADALLARVGLPSQVVDPRYLPPGSTNPDKPKAASAGKSTK</sequence>
<dbReference type="RefSeq" id="WP_166314401.1">
    <property type="nucleotide sequence ID" value="NZ_WOTH01000011.1"/>
</dbReference>
<keyword evidence="1" id="KW-0378">Hydrolase</keyword>
<organism evidence="5 6">
    <name type="scientific">Acetobacter estunensis</name>
    <dbReference type="NCBI Taxonomy" id="104097"/>
    <lineage>
        <taxon>Bacteria</taxon>
        <taxon>Pseudomonadati</taxon>
        <taxon>Pseudomonadota</taxon>
        <taxon>Alphaproteobacteria</taxon>
        <taxon>Acetobacterales</taxon>
        <taxon>Acetobacteraceae</taxon>
        <taxon>Acetobacter</taxon>
    </lineage>
</organism>
<evidence type="ECO:0000313" key="5">
    <source>
        <dbReference type="EMBL" id="NHO53756.1"/>
    </source>
</evidence>
<evidence type="ECO:0000313" key="6">
    <source>
        <dbReference type="Proteomes" id="UP000597459"/>
    </source>
</evidence>
<dbReference type="InterPro" id="IPR029058">
    <property type="entry name" value="AB_hydrolase_fold"/>
</dbReference>
<accession>A0A967B7T4</accession>
<dbReference type="SUPFAM" id="SSF53474">
    <property type="entry name" value="alpha/beta-Hydrolases"/>
    <property type="match status" value="1"/>
</dbReference>
<dbReference type="PANTHER" id="PTHR22946">
    <property type="entry name" value="DIENELACTONE HYDROLASE DOMAIN-CONTAINING PROTEIN-RELATED"/>
    <property type="match status" value="1"/>
</dbReference>
<proteinExistence type="predicted"/>
<evidence type="ECO:0000256" key="3">
    <source>
        <dbReference type="SAM" id="SignalP"/>
    </source>
</evidence>
<gene>
    <name evidence="5" type="ORF">GOB87_07230</name>
</gene>
<dbReference type="PANTHER" id="PTHR22946:SF9">
    <property type="entry name" value="POLYKETIDE TRANSFERASE AF380"/>
    <property type="match status" value="1"/>
</dbReference>
<feature type="chain" id="PRO_5037753691" description="Xaa-Pro dipeptidyl-peptidase-like domain-containing protein" evidence="3">
    <location>
        <begin position="23"/>
        <end position="318"/>
    </location>
</feature>
<feature type="domain" description="Xaa-Pro dipeptidyl-peptidase-like" evidence="4">
    <location>
        <begin position="53"/>
        <end position="200"/>
    </location>
</feature>
<dbReference type="AlphaFoldDB" id="A0A967B7T4"/>
<keyword evidence="6" id="KW-1185">Reference proteome</keyword>
<dbReference type="Pfam" id="PF02129">
    <property type="entry name" value="Peptidase_S15"/>
    <property type="match status" value="1"/>
</dbReference>
<dbReference type="Proteomes" id="UP000597459">
    <property type="component" value="Unassembled WGS sequence"/>
</dbReference>
<dbReference type="EMBL" id="WOTH01000011">
    <property type="protein sequence ID" value="NHO53756.1"/>
    <property type="molecule type" value="Genomic_DNA"/>
</dbReference>
<keyword evidence="3" id="KW-0732">Signal</keyword>
<evidence type="ECO:0000259" key="4">
    <source>
        <dbReference type="Pfam" id="PF02129"/>
    </source>
</evidence>
<name>A0A967B7T4_9PROT</name>
<feature type="region of interest" description="Disordered" evidence="2">
    <location>
        <begin position="294"/>
        <end position="318"/>
    </location>
</feature>
<dbReference type="InterPro" id="IPR050261">
    <property type="entry name" value="FrsA_esterase"/>
</dbReference>
<evidence type="ECO:0000256" key="2">
    <source>
        <dbReference type="SAM" id="MobiDB-lite"/>
    </source>
</evidence>
<protein>
    <recommendedName>
        <fullName evidence="4">Xaa-Pro dipeptidyl-peptidase-like domain-containing protein</fullName>
    </recommendedName>
</protein>
<dbReference type="Gene3D" id="3.40.50.1820">
    <property type="entry name" value="alpha/beta hydrolase"/>
    <property type="match status" value="1"/>
</dbReference>
<dbReference type="InterPro" id="IPR000383">
    <property type="entry name" value="Xaa-Pro-like_dom"/>
</dbReference>